<dbReference type="InterPro" id="IPR032675">
    <property type="entry name" value="LRR_dom_sf"/>
</dbReference>
<feature type="compositionally biased region" description="Basic and acidic residues" evidence="3">
    <location>
        <begin position="590"/>
        <end position="606"/>
    </location>
</feature>
<dbReference type="InterPro" id="IPR003591">
    <property type="entry name" value="Leu-rich_rpt_typical-subtyp"/>
</dbReference>
<feature type="compositionally biased region" description="Pro residues" evidence="3">
    <location>
        <begin position="1381"/>
        <end position="1398"/>
    </location>
</feature>
<dbReference type="SMART" id="SM00364">
    <property type="entry name" value="LRR_BAC"/>
    <property type="match status" value="8"/>
</dbReference>
<dbReference type="SUPFAM" id="SSF52058">
    <property type="entry name" value="L domain-like"/>
    <property type="match status" value="2"/>
</dbReference>
<dbReference type="Gene3D" id="2.30.42.10">
    <property type="match status" value="4"/>
</dbReference>
<keyword evidence="2" id="KW-0677">Repeat</keyword>
<dbReference type="Gene3D" id="3.80.10.10">
    <property type="entry name" value="Ribonuclease Inhibitor"/>
    <property type="match status" value="2"/>
</dbReference>
<feature type="region of interest" description="Disordered" evidence="3">
    <location>
        <begin position="1601"/>
        <end position="1633"/>
    </location>
</feature>
<dbReference type="Proteomes" id="UP000887568">
    <property type="component" value="Unplaced"/>
</dbReference>
<dbReference type="PROSITE" id="PS51450">
    <property type="entry name" value="LRR"/>
    <property type="match status" value="1"/>
</dbReference>
<feature type="compositionally biased region" description="Polar residues" evidence="3">
    <location>
        <begin position="1662"/>
        <end position="1674"/>
    </location>
</feature>
<evidence type="ECO:0000256" key="1">
    <source>
        <dbReference type="ARBA" id="ARBA00022614"/>
    </source>
</evidence>
<evidence type="ECO:0000256" key="2">
    <source>
        <dbReference type="ARBA" id="ARBA00022737"/>
    </source>
</evidence>
<dbReference type="SMART" id="SM00228">
    <property type="entry name" value="PDZ"/>
    <property type="match status" value="4"/>
</dbReference>
<feature type="compositionally biased region" description="Low complexity" evidence="3">
    <location>
        <begin position="1442"/>
        <end position="1455"/>
    </location>
</feature>
<dbReference type="PANTHER" id="PTHR23119:SF44">
    <property type="entry name" value="PROTEIN LAP4"/>
    <property type="match status" value="1"/>
</dbReference>
<feature type="region of interest" description="Disordered" evidence="3">
    <location>
        <begin position="433"/>
        <end position="533"/>
    </location>
</feature>
<dbReference type="SMART" id="SM00369">
    <property type="entry name" value="LRR_TYP"/>
    <property type="match status" value="12"/>
</dbReference>
<feature type="domain" description="PDZ" evidence="4">
    <location>
        <begin position="1071"/>
        <end position="1159"/>
    </location>
</feature>
<feature type="domain" description="PDZ" evidence="4">
    <location>
        <begin position="975"/>
        <end position="1064"/>
    </location>
</feature>
<reference evidence="5" key="1">
    <citation type="submission" date="2022-11" db="UniProtKB">
        <authorList>
            <consortium name="EnsemblMetazoa"/>
        </authorList>
    </citation>
    <scope>IDENTIFICATION</scope>
</reference>
<feature type="domain" description="PDZ" evidence="4">
    <location>
        <begin position="853"/>
        <end position="929"/>
    </location>
</feature>
<feature type="compositionally biased region" description="Polar residues" evidence="3">
    <location>
        <begin position="1503"/>
        <end position="1519"/>
    </location>
</feature>
<dbReference type="GO" id="GO:0045197">
    <property type="term" value="P:establishment or maintenance of epithelial cell apical/basal polarity"/>
    <property type="evidence" value="ECO:0007669"/>
    <property type="project" value="TreeGrafter"/>
</dbReference>
<name>A0A913ZI66_PATMI</name>
<feature type="compositionally biased region" description="Pro residues" evidence="3">
    <location>
        <begin position="1317"/>
        <end position="1335"/>
    </location>
</feature>
<dbReference type="CDD" id="cd06701">
    <property type="entry name" value="PDZ4_Scribble-like"/>
    <property type="match status" value="1"/>
</dbReference>
<feature type="compositionally biased region" description="Acidic residues" evidence="3">
    <location>
        <begin position="506"/>
        <end position="517"/>
    </location>
</feature>
<dbReference type="EnsemblMetazoa" id="XM_038195555.1">
    <property type="protein sequence ID" value="XP_038051483.1"/>
    <property type="gene ID" value="LOC119724484"/>
</dbReference>
<feature type="compositionally biased region" description="Basic and acidic residues" evidence="3">
    <location>
        <begin position="1618"/>
        <end position="1627"/>
    </location>
</feature>
<dbReference type="OMA" id="HYTKRAR"/>
<proteinExistence type="predicted"/>
<sequence>MFRCIPLFRACNRHVDYVDRRHGNLSAVPDDIYRYSRTLEELLLDANQIRDLPRQFFRLQNLRKLGLSDNELERLPAEVGNFMNLTELDISRNDIIEIPDNIKYCKALTVIDFSGNPLSRLPTGFTQLHHLAHLTLNDVTLENLPTDIGNLSNLLTLELRENLLKILPESLSFLVRLELLDLGSNELEELPETLGALPNLMELWLDCNALATLPPEIGNLTRLTVLDISENSLECLPDEISGLQSLTDLTLSQNCLEKLPDGIGKLKMLSILKLDQNRVIALPASIGGCENMTELILTENIIQELPPTIGNMSKLNNLNVDRNRLLHLIPEIGKCVRLGVISLRDNRLTRLPPEIGMLTELHVLDVSGNRLDWLPIQLANCNLKALWLSENQSQPLLNFQTDEVGPQQLKVLTCFLLPQRGPSESMENLLAGSVATTEDDNRVSWTEKPDKEKAIKFHDEGVDFEEHERPSNFVRHDTPHPRELKARHPKFAHQGHHKSKHNRSTDEDESQVGTDDESEKRLSGHFKPPTETDALLAGASGTVIVPTMVTTQLASPVANVQEDDMEDPLLKASNTAPVQAQRTVQLQSPNDRRSGEISENDSERHVGFSSDVEDQPEQTDLKLHRRDTPHYLKNKRVNLNEEPDQMTTQLLNQVLARTAAEQAKRDEPNYERRCPTSPSLRKSHSLFASLGNLRSRICSTESIQEQLEISFSREGGGLGISIAGGRGSTPYKGNDQGIFISKVVEGAVAHTQGLLVGDKVLSVNGVNLVDADHLEAVEALRNSTDHIHIVILRETDINPDTTTANQETEESTAEVNLPPAAIPDDSEQNKVQDRPGVKFAPEPKVRLVQEKISVKLCKDSNGLGFSIAGGKGSTPFKGSDNAIFISRITEGGAADRIGVLQVGDKVLEINGLDMEHARHDQAVALLTSTKVISMIVFRESMEVEHHEPIVKHEPPEYYDQHADGYTNHVEPVVEDIRLVRTGGPLGLSIVGGIDHSSHPFGGSQPGVYISKIVPNGSAARTNLCVGDRIIRVNGIEMKHATHQEAVTALLSNAHEILLRVSHDPPPKGLQEIMIIKAPGEKLGISIRGGNKGHPGNPLDKNDEGIFISKVNEIGAASRDGRLHIGMRILEVNGQSMLGARHGDAVRALRSAGDRIQLFVCDGYDHSEVAFWQARPGVVGNPLQNYDSNKRTSQESISSIDREMTTEELNRLNEESQYQQESEQWEKEELVKLDLAMKEAMRLQREEATRQLMSEESSTNDNPMQRATMRTLEDIEPPPPVAVEELVQPNLTPQTESLPSPPVIANNYNNPEAEEDLPPPPPLTSPPPFSPPPLSPPAEDKPKKSGPPVAPRPAAKEQVGRTKLVSTSSTTTSRSSSTSSPPTSPQPVKKVPPPVAPKPPKWDDRDPSPPPTLPPTEEEREEMEKLRLAKQARKEALRVARLSAGSMSSRSSGTASPVLSPEIISPVLSPLNATKPMVKASGPERLAFKDKWKHFEQQADEQAHSTPKSSTKKVTLVSDQDLQKIKEDEDRRMHSMSDDERMNYSRNITIETTPNKQTTSEDIFNITGSSISPITGLPTEIRTAKAERRYYEKLKAEGQISPEVNQEDGLEKGLSPAEMRAKEAEKRAAWRAARMKSLDDDALRAQMVLTQHKDAEDGLRINALSNGSNQPSENGENPAVKVSPLEADLQFIDDENGGD</sequence>
<dbReference type="InterPro" id="IPR001478">
    <property type="entry name" value="PDZ"/>
</dbReference>
<dbReference type="GO" id="GO:0098887">
    <property type="term" value="P:neurotransmitter receptor transport, endosome to postsynaptic membrane"/>
    <property type="evidence" value="ECO:0007669"/>
    <property type="project" value="TreeGrafter"/>
</dbReference>
<dbReference type="CDD" id="cd06702">
    <property type="entry name" value="PDZ3_Scribble-like"/>
    <property type="match status" value="1"/>
</dbReference>
<keyword evidence="6" id="KW-1185">Reference proteome</keyword>
<dbReference type="FunFam" id="3.80.10.10:FF:000036">
    <property type="entry name" value="protein scribble homolog isoform X1"/>
    <property type="match status" value="1"/>
</dbReference>
<dbReference type="OrthoDB" id="676979at2759"/>
<accession>A0A913ZI66</accession>
<feature type="compositionally biased region" description="Basic and acidic residues" evidence="3">
    <location>
        <begin position="439"/>
        <end position="486"/>
    </location>
</feature>
<feature type="domain" description="PDZ" evidence="4">
    <location>
        <begin position="708"/>
        <end position="795"/>
    </location>
</feature>
<feature type="compositionally biased region" description="Basic and acidic residues" evidence="3">
    <location>
        <begin position="1520"/>
        <end position="1542"/>
    </location>
</feature>
<dbReference type="Pfam" id="PF00595">
    <property type="entry name" value="PDZ"/>
    <property type="match status" value="4"/>
</dbReference>
<dbReference type="GO" id="GO:0098968">
    <property type="term" value="P:neurotransmitter receptor transport postsynaptic membrane to endosome"/>
    <property type="evidence" value="ECO:0007669"/>
    <property type="project" value="TreeGrafter"/>
</dbReference>
<dbReference type="GO" id="GO:0098609">
    <property type="term" value="P:cell-cell adhesion"/>
    <property type="evidence" value="ECO:0007669"/>
    <property type="project" value="TreeGrafter"/>
</dbReference>
<dbReference type="CDD" id="cd06704">
    <property type="entry name" value="PDZ1_Scribble-like"/>
    <property type="match status" value="1"/>
</dbReference>
<dbReference type="GO" id="GO:0019901">
    <property type="term" value="F:protein kinase binding"/>
    <property type="evidence" value="ECO:0007669"/>
    <property type="project" value="TreeGrafter"/>
</dbReference>
<dbReference type="InterPro" id="IPR001611">
    <property type="entry name" value="Leu-rich_rpt"/>
</dbReference>
<dbReference type="PROSITE" id="PS50106">
    <property type="entry name" value="PDZ"/>
    <property type="match status" value="4"/>
</dbReference>
<dbReference type="GO" id="GO:0016323">
    <property type="term" value="C:basolateral plasma membrane"/>
    <property type="evidence" value="ECO:0007669"/>
    <property type="project" value="TreeGrafter"/>
</dbReference>
<dbReference type="InterPro" id="IPR050614">
    <property type="entry name" value="Synaptic_Scaffolding_LAP-MAGUK"/>
</dbReference>
<evidence type="ECO:0000259" key="4">
    <source>
        <dbReference type="PROSITE" id="PS50106"/>
    </source>
</evidence>
<evidence type="ECO:0000313" key="6">
    <source>
        <dbReference type="Proteomes" id="UP000887568"/>
    </source>
</evidence>
<feature type="region of interest" description="Disordered" evidence="3">
    <location>
        <begin position="798"/>
        <end position="836"/>
    </location>
</feature>
<dbReference type="SUPFAM" id="SSF50156">
    <property type="entry name" value="PDZ domain-like"/>
    <property type="match status" value="4"/>
</dbReference>
<dbReference type="FunFam" id="3.80.10.10:FF:000779">
    <property type="entry name" value="Probable inactive serine/threonine-protein kinase DDB_G0278909"/>
    <property type="match status" value="1"/>
</dbReference>
<dbReference type="PANTHER" id="PTHR23119">
    <property type="entry name" value="DISCS LARGE"/>
    <property type="match status" value="1"/>
</dbReference>
<feature type="region of interest" description="Disordered" evidence="3">
    <location>
        <begin position="1651"/>
        <end position="1698"/>
    </location>
</feature>
<dbReference type="GO" id="GO:0045211">
    <property type="term" value="C:postsynaptic membrane"/>
    <property type="evidence" value="ECO:0007669"/>
    <property type="project" value="TreeGrafter"/>
</dbReference>
<dbReference type="RefSeq" id="XP_038051483.1">
    <property type="nucleotide sequence ID" value="XM_038195555.1"/>
</dbReference>
<feature type="compositionally biased region" description="Polar residues" evidence="3">
    <location>
        <begin position="573"/>
        <end position="589"/>
    </location>
</feature>
<feature type="region of interest" description="Disordered" evidence="3">
    <location>
        <begin position="1275"/>
        <end position="1463"/>
    </location>
</feature>
<feature type="compositionally biased region" description="Basic residues" evidence="3">
    <location>
        <begin position="487"/>
        <end position="502"/>
    </location>
</feature>
<feature type="compositionally biased region" description="Basic and acidic residues" evidence="3">
    <location>
        <begin position="1489"/>
        <end position="1502"/>
    </location>
</feature>
<dbReference type="CDD" id="cd06703">
    <property type="entry name" value="PDZ2_Scribble-like"/>
    <property type="match status" value="1"/>
</dbReference>
<dbReference type="GO" id="GO:0043113">
    <property type="term" value="P:receptor clustering"/>
    <property type="evidence" value="ECO:0007669"/>
    <property type="project" value="TreeGrafter"/>
</dbReference>
<feature type="compositionally biased region" description="Basic and acidic residues" evidence="3">
    <location>
        <begin position="827"/>
        <end position="836"/>
    </location>
</feature>
<dbReference type="InterPro" id="IPR036034">
    <property type="entry name" value="PDZ_sf"/>
</dbReference>
<feature type="compositionally biased region" description="Basic and acidic residues" evidence="3">
    <location>
        <begin position="1421"/>
        <end position="1437"/>
    </location>
</feature>
<organism evidence="5 6">
    <name type="scientific">Patiria miniata</name>
    <name type="common">Bat star</name>
    <name type="synonym">Asterina miniata</name>
    <dbReference type="NCBI Taxonomy" id="46514"/>
    <lineage>
        <taxon>Eukaryota</taxon>
        <taxon>Metazoa</taxon>
        <taxon>Echinodermata</taxon>
        <taxon>Eleutherozoa</taxon>
        <taxon>Asterozoa</taxon>
        <taxon>Asteroidea</taxon>
        <taxon>Valvatacea</taxon>
        <taxon>Valvatida</taxon>
        <taxon>Asterinidae</taxon>
        <taxon>Patiria</taxon>
    </lineage>
</organism>
<feature type="compositionally biased region" description="Low complexity" evidence="3">
    <location>
        <begin position="1364"/>
        <end position="1380"/>
    </location>
</feature>
<dbReference type="GO" id="GO:0005912">
    <property type="term" value="C:adherens junction"/>
    <property type="evidence" value="ECO:0007669"/>
    <property type="project" value="TreeGrafter"/>
</dbReference>
<keyword evidence="1" id="KW-0433">Leucine-rich repeat</keyword>
<feature type="region of interest" description="Disordered" evidence="3">
    <location>
        <begin position="573"/>
        <end position="618"/>
    </location>
</feature>
<feature type="region of interest" description="Disordered" evidence="3">
    <location>
        <begin position="1489"/>
        <end position="1543"/>
    </location>
</feature>
<protein>
    <recommendedName>
        <fullName evidence="4">PDZ domain-containing protein</fullName>
    </recommendedName>
</protein>
<evidence type="ECO:0000313" key="5">
    <source>
        <dbReference type="EnsemblMetazoa" id="XP_038051483.1"/>
    </source>
</evidence>
<dbReference type="FunFam" id="2.30.42.10:FF:000064">
    <property type="entry name" value="protein lap4 isoform X1"/>
    <property type="match status" value="1"/>
</dbReference>
<dbReference type="GO" id="GO:0014069">
    <property type="term" value="C:postsynaptic density"/>
    <property type="evidence" value="ECO:0007669"/>
    <property type="project" value="TreeGrafter"/>
</dbReference>
<dbReference type="Pfam" id="PF13855">
    <property type="entry name" value="LRR_8"/>
    <property type="match status" value="2"/>
</dbReference>
<dbReference type="FunFam" id="2.30.42.10:FF:000074">
    <property type="entry name" value="protein scribble homolog isoform X2"/>
    <property type="match status" value="1"/>
</dbReference>
<evidence type="ECO:0000256" key="3">
    <source>
        <dbReference type="SAM" id="MobiDB-lite"/>
    </source>
</evidence>
<dbReference type="GeneID" id="119724484"/>